<dbReference type="PANTHER" id="PTHR42715:SF10">
    <property type="entry name" value="BETA-GLUCOSIDASE"/>
    <property type="match status" value="1"/>
</dbReference>
<dbReference type="PRINTS" id="PR00133">
    <property type="entry name" value="GLHYDRLASE3"/>
</dbReference>
<evidence type="ECO:0000313" key="6">
    <source>
        <dbReference type="EMBL" id="MCJ1961427.1"/>
    </source>
</evidence>
<reference evidence="6" key="1">
    <citation type="submission" date="2022-03" db="EMBL/GenBank/DDBJ databases">
        <title>Identification of a novel bacterium isolated from mangrove sediments.</title>
        <authorList>
            <person name="Pan X."/>
        </authorList>
    </citation>
    <scope>NUCLEOTIDE SEQUENCE</scope>
    <source>
        <strain evidence="6">B2637</strain>
    </source>
</reference>
<dbReference type="Gene3D" id="3.20.20.300">
    <property type="entry name" value="Glycoside hydrolase, family 3, N-terminal domain"/>
    <property type="match status" value="1"/>
</dbReference>
<dbReference type="InterPro" id="IPR017853">
    <property type="entry name" value="GH"/>
</dbReference>
<name>A0ABT0AE03_9SPHN</name>
<comment type="caution">
    <text evidence="6">The sequence shown here is derived from an EMBL/GenBank/DDBJ whole genome shotgun (WGS) entry which is preliminary data.</text>
</comment>
<comment type="similarity">
    <text evidence="1">Belongs to the glycosyl hydrolase 3 family.</text>
</comment>
<protein>
    <submittedName>
        <fullName evidence="6">Glycoside hydrolase family 3 C-terminal domain-containing protein</fullName>
    </submittedName>
</protein>
<dbReference type="InterPro" id="IPR001764">
    <property type="entry name" value="Glyco_hydro_3_N"/>
</dbReference>
<dbReference type="Proteomes" id="UP001162802">
    <property type="component" value="Unassembled WGS sequence"/>
</dbReference>
<organism evidence="6 7">
    <name type="scientific">Novosphingobium mangrovi</name>
    <name type="common">ex Hu et al. 2023</name>
    <dbReference type="NCBI Taxonomy" id="2930094"/>
    <lineage>
        <taxon>Bacteria</taxon>
        <taxon>Pseudomonadati</taxon>
        <taxon>Pseudomonadota</taxon>
        <taxon>Alphaproteobacteria</taxon>
        <taxon>Sphingomonadales</taxon>
        <taxon>Sphingomonadaceae</taxon>
        <taxon>Novosphingobium</taxon>
    </lineage>
</organism>
<dbReference type="PANTHER" id="PTHR42715">
    <property type="entry name" value="BETA-GLUCOSIDASE"/>
    <property type="match status" value="1"/>
</dbReference>
<evidence type="ECO:0000256" key="1">
    <source>
        <dbReference type="ARBA" id="ARBA00005336"/>
    </source>
</evidence>
<feature type="domain" description="Fibronectin type III-like" evidence="5">
    <location>
        <begin position="655"/>
        <end position="720"/>
    </location>
</feature>
<dbReference type="Gene3D" id="3.40.50.1700">
    <property type="entry name" value="Glycoside hydrolase family 3 C-terminal domain"/>
    <property type="match status" value="1"/>
</dbReference>
<dbReference type="InterPro" id="IPR050288">
    <property type="entry name" value="Cellulose_deg_GH3"/>
</dbReference>
<dbReference type="SUPFAM" id="SSF51445">
    <property type="entry name" value="(Trans)glycosidases"/>
    <property type="match status" value="1"/>
</dbReference>
<dbReference type="InterPro" id="IPR002772">
    <property type="entry name" value="Glyco_hydro_3_C"/>
</dbReference>
<gene>
    <name evidence="6" type="ORF">MTR65_12105</name>
</gene>
<keyword evidence="2 6" id="KW-0378">Hydrolase</keyword>
<dbReference type="SMART" id="SM01217">
    <property type="entry name" value="Fn3_like"/>
    <property type="match status" value="1"/>
</dbReference>
<dbReference type="RefSeq" id="WP_243800498.1">
    <property type="nucleotide sequence ID" value="NZ_JALHAT010000020.1"/>
</dbReference>
<evidence type="ECO:0000313" key="7">
    <source>
        <dbReference type="Proteomes" id="UP001162802"/>
    </source>
</evidence>
<evidence type="ECO:0000259" key="5">
    <source>
        <dbReference type="SMART" id="SM01217"/>
    </source>
</evidence>
<dbReference type="GO" id="GO:0016787">
    <property type="term" value="F:hydrolase activity"/>
    <property type="evidence" value="ECO:0007669"/>
    <property type="project" value="UniProtKB-KW"/>
</dbReference>
<evidence type="ECO:0000256" key="3">
    <source>
        <dbReference type="SAM" id="MobiDB-lite"/>
    </source>
</evidence>
<proteinExistence type="inferred from homology"/>
<feature type="region of interest" description="Disordered" evidence="3">
    <location>
        <begin position="29"/>
        <end position="52"/>
    </location>
</feature>
<evidence type="ECO:0000256" key="2">
    <source>
        <dbReference type="ARBA" id="ARBA00022801"/>
    </source>
</evidence>
<evidence type="ECO:0000256" key="4">
    <source>
        <dbReference type="SAM" id="SignalP"/>
    </source>
</evidence>
<dbReference type="InterPro" id="IPR026891">
    <property type="entry name" value="Fn3-like"/>
</dbReference>
<dbReference type="Pfam" id="PF00933">
    <property type="entry name" value="Glyco_hydro_3"/>
    <property type="match status" value="1"/>
</dbReference>
<dbReference type="InterPro" id="IPR036962">
    <property type="entry name" value="Glyco_hydro_3_N_sf"/>
</dbReference>
<dbReference type="SUPFAM" id="SSF52279">
    <property type="entry name" value="Beta-D-glucan exohydrolase, C-terminal domain"/>
    <property type="match status" value="1"/>
</dbReference>
<feature type="chain" id="PRO_5046545865" evidence="4">
    <location>
        <begin position="25"/>
        <end position="738"/>
    </location>
</feature>
<dbReference type="InterPro" id="IPR036881">
    <property type="entry name" value="Glyco_hydro_3_C_sf"/>
</dbReference>
<dbReference type="InterPro" id="IPR013783">
    <property type="entry name" value="Ig-like_fold"/>
</dbReference>
<dbReference type="Gene3D" id="2.60.40.10">
    <property type="entry name" value="Immunoglobulins"/>
    <property type="match status" value="1"/>
</dbReference>
<accession>A0ABT0AE03</accession>
<keyword evidence="4" id="KW-0732">Signal</keyword>
<dbReference type="Pfam" id="PF01915">
    <property type="entry name" value="Glyco_hydro_3_C"/>
    <property type="match status" value="1"/>
</dbReference>
<feature type="signal peptide" evidence="4">
    <location>
        <begin position="1"/>
        <end position="24"/>
    </location>
</feature>
<sequence>MTPRSGLNAALLLLSASLSSTALAQAQRAQDISGPASAGTNNPDARARATEKAMTEEERYRYLDSPMALDLPGLAQVPEGAHPAVGYVPPIPRLGLPALYETDASLGVTNPSEVRKGDWSTALPASISLASTFSPELAERGGAVVGQEARAKGFNIVLGGGSNLIREPRNGRNFEYLSEDPLLTGLMAAGSIRGIQSQKVVSTIKHMALNAQETLRMTLDAHIAEPALRESDLLAFQIAIEQSAPGAVMCGYNLVNGQYDCENEFLLNTVLKEDWGYKGWVMSDWGAVHSLQSVVNGMDQQSGSQLDPDVYVGAPLRKAVAEGRIPEARVSEAVRRILRSVYAVGADAPFTSEPAPIDYAAHAKVAREAGTAGIVLLKNAEDILPLAASAKSIAVIGGHADMGVMTGGGSSQVTPEGEVATLPIGGRESWGGWAKAVYFPSSPLKALKEALPDTQVEFDSGYYHQSAASFAARKEIAIVFVTAWSGEALDGSLTLPEGQDALIEAVAAANPNTVVVIQSGNPIKMPWLDKVKGVIEAWYPGQEGGAAIADILTGKANPSGHLPVTFPRDESQLVRPEIPGLGEPEGTRLVVEYTEGADVGYRWYAAKDLSPLFPFGHGLSYTRFAHEDLRVNAAPGSAPTASVSVRNTGAKAGADVVQLYLTSGPKGATRRLVGFQRVDLAPGEARKVEITLDPRLLANWQDGAFVQAAGRYTFAVGHSAQDLSAPVELTLTQRSLGR</sequence>
<dbReference type="Pfam" id="PF14310">
    <property type="entry name" value="Fn3-like"/>
    <property type="match status" value="1"/>
</dbReference>
<keyword evidence="7" id="KW-1185">Reference proteome</keyword>
<dbReference type="EMBL" id="JALHAT010000020">
    <property type="protein sequence ID" value="MCJ1961427.1"/>
    <property type="molecule type" value="Genomic_DNA"/>
</dbReference>